<sequence>MTTQQFYDDDEFANVPKSLLPIIKFLFNPLNDPKHQQESFLSNPFAFFSSFSKKKNTAKPYVSFKGLNDVPIEFLLMICKNLEPTDIFALAGVNKHLRTILLDIENKQTQELWRISRLEHSPFLDVPLPKGMTEQEFLTLTALERGCQFCGLRVSWVRIYWQYRVRACTDCYLCRFVSNSYLNRRPNGFYRTTESLEELKRLENNDKRRLEYIISYRKQRLGEIIDELSEEVVPDNMSIKSGYSSSSDATSEGVSLKYDPFILRKCPSYLKEWKYLDRPFTTRDEVKLRRKLDYEYQILEKHYSSS</sequence>
<dbReference type="SUPFAM" id="SSF81383">
    <property type="entry name" value="F-box domain"/>
    <property type="match status" value="1"/>
</dbReference>
<dbReference type="PROSITE" id="PS50181">
    <property type="entry name" value="FBOX"/>
    <property type="match status" value="1"/>
</dbReference>
<keyword evidence="3" id="KW-1185">Reference proteome</keyword>
<organism evidence="2 3">
    <name type="scientific">Acaulospora morrowiae</name>
    <dbReference type="NCBI Taxonomy" id="94023"/>
    <lineage>
        <taxon>Eukaryota</taxon>
        <taxon>Fungi</taxon>
        <taxon>Fungi incertae sedis</taxon>
        <taxon>Mucoromycota</taxon>
        <taxon>Glomeromycotina</taxon>
        <taxon>Glomeromycetes</taxon>
        <taxon>Diversisporales</taxon>
        <taxon>Acaulosporaceae</taxon>
        <taxon>Acaulospora</taxon>
    </lineage>
</organism>
<proteinExistence type="predicted"/>
<dbReference type="SMART" id="SM00256">
    <property type="entry name" value="FBOX"/>
    <property type="match status" value="1"/>
</dbReference>
<dbReference type="InterPro" id="IPR001810">
    <property type="entry name" value="F-box_dom"/>
</dbReference>
<evidence type="ECO:0000259" key="1">
    <source>
        <dbReference type="PROSITE" id="PS50181"/>
    </source>
</evidence>
<dbReference type="OrthoDB" id="2322499at2759"/>
<dbReference type="AlphaFoldDB" id="A0A9N8W499"/>
<accession>A0A9N8W499</accession>
<protein>
    <submittedName>
        <fullName evidence="2">15074_t:CDS:1</fullName>
    </submittedName>
</protein>
<dbReference type="InterPro" id="IPR036047">
    <property type="entry name" value="F-box-like_dom_sf"/>
</dbReference>
<gene>
    <name evidence="2" type="ORF">AMORRO_LOCUS1977</name>
</gene>
<reference evidence="2" key="1">
    <citation type="submission" date="2021-06" db="EMBL/GenBank/DDBJ databases">
        <authorList>
            <person name="Kallberg Y."/>
            <person name="Tangrot J."/>
            <person name="Rosling A."/>
        </authorList>
    </citation>
    <scope>NUCLEOTIDE SEQUENCE</scope>
    <source>
        <strain evidence="2">CL551</strain>
    </source>
</reference>
<name>A0A9N8W499_9GLOM</name>
<comment type="caution">
    <text evidence="2">The sequence shown here is derived from an EMBL/GenBank/DDBJ whole genome shotgun (WGS) entry which is preliminary data.</text>
</comment>
<evidence type="ECO:0000313" key="3">
    <source>
        <dbReference type="Proteomes" id="UP000789342"/>
    </source>
</evidence>
<dbReference type="Proteomes" id="UP000789342">
    <property type="component" value="Unassembled WGS sequence"/>
</dbReference>
<feature type="domain" description="F-box" evidence="1">
    <location>
        <begin position="64"/>
        <end position="116"/>
    </location>
</feature>
<evidence type="ECO:0000313" key="2">
    <source>
        <dbReference type="EMBL" id="CAG8473721.1"/>
    </source>
</evidence>
<dbReference type="EMBL" id="CAJVPV010000783">
    <property type="protein sequence ID" value="CAG8473721.1"/>
    <property type="molecule type" value="Genomic_DNA"/>
</dbReference>